<sequence length="119" mass="11345">MSARGRRNDDDGAVVAEFAVALPAVAIVLALAIGGVSAGAQSVRLQSAADTAARLAARGEPADRVAAAVAGAGGVGGQAPALSIDRVGDTVCVTVTAAAPPFGVQRARGCTLAGALPAG</sequence>
<dbReference type="NCBIfam" id="NF041390">
    <property type="entry name" value="TadE_Rv3655c"/>
    <property type="match status" value="1"/>
</dbReference>
<dbReference type="AlphaFoldDB" id="A0A7D4QBS1"/>
<dbReference type="EMBL" id="CP054038">
    <property type="protein sequence ID" value="QKJ18777.1"/>
    <property type="molecule type" value="Genomic_DNA"/>
</dbReference>
<keyword evidence="1" id="KW-1133">Transmembrane helix</keyword>
<evidence type="ECO:0000313" key="3">
    <source>
        <dbReference type="Proteomes" id="UP000502498"/>
    </source>
</evidence>
<evidence type="ECO:0000256" key="1">
    <source>
        <dbReference type="SAM" id="Phobius"/>
    </source>
</evidence>
<organism evidence="2 3">
    <name type="scientific">Microbacterium hominis</name>
    <dbReference type="NCBI Taxonomy" id="162426"/>
    <lineage>
        <taxon>Bacteria</taxon>
        <taxon>Bacillati</taxon>
        <taxon>Actinomycetota</taxon>
        <taxon>Actinomycetes</taxon>
        <taxon>Micrococcales</taxon>
        <taxon>Microbacteriaceae</taxon>
        <taxon>Microbacterium</taxon>
    </lineage>
</organism>
<accession>A0A7D4QBS1</accession>
<dbReference type="RefSeq" id="WP_172989218.1">
    <property type="nucleotide sequence ID" value="NZ_CP054038.1"/>
</dbReference>
<keyword evidence="1" id="KW-0472">Membrane</keyword>
<keyword evidence="1" id="KW-0812">Transmembrane</keyword>
<evidence type="ECO:0008006" key="4">
    <source>
        <dbReference type="Google" id="ProtNLM"/>
    </source>
</evidence>
<protein>
    <recommendedName>
        <fullName evidence="4">TadE family protein</fullName>
    </recommendedName>
</protein>
<dbReference type="InterPro" id="IPR049790">
    <property type="entry name" value="Rv3655c/TadE"/>
</dbReference>
<feature type="transmembrane region" description="Helical" evidence="1">
    <location>
        <begin position="12"/>
        <end position="36"/>
    </location>
</feature>
<reference evidence="2 3" key="1">
    <citation type="submission" date="2020-05" db="EMBL/GenBank/DDBJ databases">
        <title>Strain PA2F3 complete genome.</title>
        <authorList>
            <person name="Kim Y.-S."/>
            <person name="Kim S.-J."/>
            <person name="Jung H.-k."/>
            <person name="Kim S.-E."/>
            <person name="Kim K.-H."/>
        </authorList>
    </citation>
    <scope>NUCLEOTIDE SEQUENCE [LARGE SCALE GENOMIC DNA]</scope>
    <source>
        <strain evidence="2 3">PA2F3</strain>
    </source>
</reference>
<proteinExistence type="predicted"/>
<evidence type="ECO:0000313" key="2">
    <source>
        <dbReference type="EMBL" id="QKJ18777.1"/>
    </source>
</evidence>
<gene>
    <name evidence="2" type="ORF">HQM25_04855</name>
</gene>
<name>A0A7D4QBS1_9MICO</name>
<dbReference type="Proteomes" id="UP000502498">
    <property type="component" value="Chromosome"/>
</dbReference>